<evidence type="ECO:0000313" key="3">
    <source>
        <dbReference type="Proteomes" id="UP000305792"/>
    </source>
</evidence>
<dbReference type="AlphaFoldDB" id="A0A4S8PJJ0"/>
<name>A0A4S8PJJ0_9ACTN</name>
<comment type="caution">
    <text evidence="2">The sequence shown here is derived from an EMBL/GenBank/DDBJ whole genome shotgun (WGS) entry which is preliminary data.</text>
</comment>
<keyword evidence="3" id="KW-1185">Reference proteome</keyword>
<proteinExistence type="predicted"/>
<reference evidence="2 3" key="1">
    <citation type="journal article" date="2018" name="Int. J. Syst. Evol. Microbiol.">
        <title>Glycomyces paridis sp. nov., isolated from the medicinal plant Paris polyphylla.</title>
        <authorList>
            <person name="Fang X.M."/>
            <person name="Bai J.L."/>
            <person name="Su J."/>
            <person name="Zhao L.L."/>
            <person name="Liu H.Y."/>
            <person name="Ma B.P."/>
            <person name="Zhang Y.Q."/>
            <person name="Yu L.Y."/>
        </authorList>
    </citation>
    <scope>NUCLEOTIDE SEQUENCE [LARGE SCALE GENOMIC DNA]</scope>
    <source>
        <strain evidence="2 3">CPCC 204357</strain>
    </source>
</reference>
<dbReference type="Proteomes" id="UP000305792">
    <property type="component" value="Unassembled WGS sequence"/>
</dbReference>
<dbReference type="OrthoDB" id="3826640at2"/>
<sequence length="187" mass="19065">MGYDAGTADDGNRSRAKVWVIAGVVVIALALAVLLVYQVSRSAFTADTETGSSTFSATSIDLTNDKSGSSVFTATDLAPGDSDSGAVAVTYTGATDATVKMYTKDNDDTGLAPYLNLAITDDAGGSWNGTLADLQGATDFASGLLTHTMSDNDTTTFTIAYTLDSGAPNSVQGAGAATTFVWEARTG</sequence>
<organism evidence="2 3">
    <name type="scientific">Glycomyces paridis</name>
    <dbReference type="NCBI Taxonomy" id="2126555"/>
    <lineage>
        <taxon>Bacteria</taxon>
        <taxon>Bacillati</taxon>
        <taxon>Actinomycetota</taxon>
        <taxon>Actinomycetes</taxon>
        <taxon>Glycomycetales</taxon>
        <taxon>Glycomycetaceae</taxon>
        <taxon>Glycomyces</taxon>
    </lineage>
</organism>
<evidence type="ECO:0000313" key="2">
    <source>
        <dbReference type="EMBL" id="THV30847.1"/>
    </source>
</evidence>
<accession>A0A4S8PJJ0</accession>
<dbReference type="RefSeq" id="WP_136528713.1">
    <property type="nucleotide sequence ID" value="NZ_STGX01000003.1"/>
</dbReference>
<keyword evidence="1" id="KW-0472">Membrane</keyword>
<gene>
    <name evidence="2" type="ORF">E9998_05590</name>
</gene>
<feature type="transmembrane region" description="Helical" evidence="1">
    <location>
        <begin position="18"/>
        <end position="37"/>
    </location>
</feature>
<dbReference type="EMBL" id="STGX01000003">
    <property type="protein sequence ID" value="THV30847.1"/>
    <property type="molecule type" value="Genomic_DNA"/>
</dbReference>
<keyword evidence="1" id="KW-1133">Transmembrane helix</keyword>
<keyword evidence="1" id="KW-0812">Transmembrane</keyword>
<evidence type="ECO:0000256" key="1">
    <source>
        <dbReference type="SAM" id="Phobius"/>
    </source>
</evidence>
<protein>
    <submittedName>
        <fullName evidence="2">Uncharacterized protein</fullName>
    </submittedName>
</protein>